<dbReference type="PANTHER" id="PTHR42928:SF5">
    <property type="entry name" value="BLR1237 PROTEIN"/>
    <property type="match status" value="1"/>
</dbReference>
<reference evidence="2 3" key="1">
    <citation type="submission" date="2020-07" db="EMBL/GenBank/DDBJ databases">
        <title>Taxonomic revisions and descriptions of new bacterial species based on genomic comparisons in the high-G+C-content subgroup of the family Alcaligenaceae.</title>
        <authorList>
            <person name="Szabo A."/>
            <person name="Felfoldi T."/>
        </authorList>
    </citation>
    <scope>NUCLEOTIDE SEQUENCE [LARGE SCALE GENOMIC DNA]</scope>
    <source>
        <strain evidence="2 3">DSM 25264</strain>
    </source>
</reference>
<dbReference type="CDD" id="cd07012">
    <property type="entry name" value="PBP2_Bug_TTT"/>
    <property type="match status" value="1"/>
</dbReference>
<dbReference type="AlphaFoldDB" id="A0A853F8J7"/>
<protein>
    <submittedName>
        <fullName evidence="2">Tripartite tricarboxylate transporter substrate binding protein</fullName>
    </submittedName>
</protein>
<evidence type="ECO:0000313" key="3">
    <source>
        <dbReference type="Proteomes" id="UP000580517"/>
    </source>
</evidence>
<organism evidence="2 3">
    <name type="scientific">Allopusillimonas soli</name>
    <dbReference type="NCBI Taxonomy" id="659016"/>
    <lineage>
        <taxon>Bacteria</taxon>
        <taxon>Pseudomonadati</taxon>
        <taxon>Pseudomonadota</taxon>
        <taxon>Betaproteobacteria</taxon>
        <taxon>Burkholderiales</taxon>
        <taxon>Alcaligenaceae</taxon>
        <taxon>Allopusillimonas</taxon>
    </lineage>
</organism>
<dbReference type="RefSeq" id="WP_129968038.1">
    <property type="nucleotide sequence ID" value="NZ_JACCEW010000001.1"/>
</dbReference>
<dbReference type="InterPro" id="IPR005064">
    <property type="entry name" value="BUG"/>
</dbReference>
<dbReference type="SUPFAM" id="SSF53850">
    <property type="entry name" value="Periplasmic binding protein-like II"/>
    <property type="match status" value="1"/>
</dbReference>
<accession>A0A853F8J7</accession>
<evidence type="ECO:0000256" key="1">
    <source>
        <dbReference type="ARBA" id="ARBA00006987"/>
    </source>
</evidence>
<name>A0A853F8J7_9BURK</name>
<proteinExistence type="inferred from homology"/>
<dbReference type="Gene3D" id="3.40.190.10">
    <property type="entry name" value="Periplasmic binding protein-like II"/>
    <property type="match status" value="1"/>
</dbReference>
<dbReference type="PANTHER" id="PTHR42928">
    <property type="entry name" value="TRICARBOXYLATE-BINDING PROTEIN"/>
    <property type="match status" value="1"/>
</dbReference>
<dbReference type="PIRSF" id="PIRSF017082">
    <property type="entry name" value="YflP"/>
    <property type="match status" value="1"/>
</dbReference>
<dbReference type="Proteomes" id="UP000580517">
    <property type="component" value="Unassembled WGS sequence"/>
</dbReference>
<comment type="similarity">
    <text evidence="1">Belongs to the UPF0065 (bug) family.</text>
</comment>
<dbReference type="Pfam" id="PF03401">
    <property type="entry name" value="TctC"/>
    <property type="match status" value="1"/>
</dbReference>
<comment type="caution">
    <text evidence="2">The sequence shown here is derived from an EMBL/GenBank/DDBJ whole genome shotgun (WGS) entry which is preliminary data.</text>
</comment>
<keyword evidence="3" id="KW-1185">Reference proteome</keyword>
<dbReference type="EMBL" id="JACCEW010000001">
    <property type="protein sequence ID" value="NYT36128.1"/>
    <property type="molecule type" value="Genomic_DNA"/>
</dbReference>
<dbReference type="InterPro" id="IPR042100">
    <property type="entry name" value="Bug_dom1"/>
</dbReference>
<dbReference type="Gene3D" id="3.40.190.150">
    <property type="entry name" value="Bordetella uptake gene, domain 1"/>
    <property type="match status" value="1"/>
</dbReference>
<dbReference type="OrthoDB" id="8636044at2"/>
<sequence>MAKAKKNDCAVDSAGVHEKRRRLLTVAGGMVAWAALPHLSWGASHYPQSAITLVVPFTPGGPVDISGRTIGSALTSRLGQSVVITNKAGAGGSIGAAEVSRAQPDGYQLLLALDSIMTVNPTFYRNRDYSAQALEPIGMVGELSSVLVVNSKSPIRSVGDFISHARKTVMMSGSGGNGTAGHLYAEWLKRDFGLKLEHVPYKGLAPAVKDLLAGDIDCIVALIPGVLPHIRAGSLRALGLTSPRPQVLLPDLQPLSAQGLTGFQGASWLAVMAPRGIAPNTVSVLADALAAAVQDPAAVERLQSVGIDPFFQDAAQVRARIARESSQWQTLLAQMKGSA</sequence>
<evidence type="ECO:0000313" key="2">
    <source>
        <dbReference type="EMBL" id="NYT36128.1"/>
    </source>
</evidence>
<gene>
    <name evidence="2" type="ORF">H0A68_04530</name>
</gene>